<accession>A0A2P6FGX0</accession>
<dbReference type="InterPro" id="IPR001138">
    <property type="entry name" value="Zn2Cys6_DnaBD"/>
</dbReference>
<dbReference type="RefSeq" id="XP_059320219.1">
    <property type="nucleotide sequence ID" value="XM_059464236.1"/>
</dbReference>
<dbReference type="InterPro" id="IPR007219">
    <property type="entry name" value="XnlR_reg_dom"/>
</dbReference>
<dbReference type="GO" id="GO:0008270">
    <property type="term" value="F:zinc ion binding"/>
    <property type="evidence" value="ECO:0007669"/>
    <property type="project" value="InterPro"/>
</dbReference>
<feature type="domain" description="Zn(2)-C6 fungal-type" evidence="3">
    <location>
        <begin position="18"/>
        <end position="50"/>
    </location>
</feature>
<dbReference type="STRING" id="342668.A0A2P6FGX0"/>
<proteinExistence type="predicted"/>
<dbReference type="GO" id="GO:0000981">
    <property type="term" value="F:DNA-binding transcription factor activity, RNA polymerase II-specific"/>
    <property type="evidence" value="ECO:0007669"/>
    <property type="project" value="InterPro"/>
</dbReference>
<name>A0A2P6FGX0_9PEZI</name>
<gene>
    <name evidence="4" type="ORF">VE01_10785</name>
</gene>
<protein>
    <recommendedName>
        <fullName evidence="3">Zn(2)-C6 fungal-type domain-containing protein</fullName>
    </recommendedName>
</protein>
<evidence type="ECO:0000259" key="3">
    <source>
        <dbReference type="PROSITE" id="PS50048"/>
    </source>
</evidence>
<keyword evidence="5" id="KW-1185">Reference proteome</keyword>
<dbReference type="InterPro" id="IPR052761">
    <property type="entry name" value="Fungal_Detox/Toxin_TFs"/>
</dbReference>
<dbReference type="SUPFAM" id="SSF57701">
    <property type="entry name" value="Zn2/Cys6 DNA-binding domain"/>
    <property type="match status" value="1"/>
</dbReference>
<dbReference type="GO" id="GO:0003677">
    <property type="term" value="F:DNA binding"/>
    <property type="evidence" value="ECO:0007669"/>
    <property type="project" value="InterPro"/>
</dbReference>
<dbReference type="PANTHER" id="PTHR47425:SF2">
    <property type="entry name" value="FARB-RELATED"/>
    <property type="match status" value="1"/>
</dbReference>
<dbReference type="SMART" id="SM00066">
    <property type="entry name" value="GAL4"/>
    <property type="match status" value="1"/>
</dbReference>
<dbReference type="Pfam" id="PF04082">
    <property type="entry name" value="Fungal_trans"/>
    <property type="match status" value="1"/>
</dbReference>
<evidence type="ECO:0000256" key="2">
    <source>
        <dbReference type="ARBA" id="ARBA00023242"/>
    </source>
</evidence>
<reference evidence="5" key="2">
    <citation type="journal article" date="2018" name="Nat. Commun.">
        <title>Extreme sensitivity to ultraviolet light in the fungal pathogen causing white-nose syndrome of bats.</title>
        <authorList>
            <person name="Palmer J.M."/>
            <person name="Drees K.P."/>
            <person name="Foster J.T."/>
            <person name="Lindner D.L."/>
        </authorList>
    </citation>
    <scope>NUCLEOTIDE SEQUENCE [LARGE SCALE GENOMIC DNA]</scope>
    <source>
        <strain evidence="5">UAMH 10579</strain>
    </source>
</reference>
<dbReference type="GO" id="GO:0006351">
    <property type="term" value="P:DNA-templated transcription"/>
    <property type="evidence" value="ECO:0007669"/>
    <property type="project" value="InterPro"/>
</dbReference>
<dbReference type="CDD" id="cd00067">
    <property type="entry name" value="GAL4"/>
    <property type="match status" value="1"/>
</dbReference>
<evidence type="ECO:0000313" key="5">
    <source>
        <dbReference type="Proteomes" id="UP000091956"/>
    </source>
</evidence>
<dbReference type="GeneID" id="84234334"/>
<keyword evidence="1" id="KW-0479">Metal-binding</keyword>
<keyword evidence="2" id="KW-0539">Nucleus</keyword>
<evidence type="ECO:0000256" key="1">
    <source>
        <dbReference type="ARBA" id="ARBA00022723"/>
    </source>
</evidence>
<dbReference type="InterPro" id="IPR036864">
    <property type="entry name" value="Zn2-C6_fun-type_DNA-bd_sf"/>
</dbReference>
<reference evidence="4 5" key="1">
    <citation type="submission" date="2016-03" db="EMBL/GenBank/DDBJ databases">
        <title>Comparative genomics of Pseudogymnoascus destructans, the fungus causing white-nose syndrome of bats.</title>
        <authorList>
            <person name="Palmer J.M."/>
            <person name="Drees K.P."/>
            <person name="Foster J.T."/>
            <person name="Lindner D.L."/>
        </authorList>
    </citation>
    <scope>NUCLEOTIDE SEQUENCE [LARGE SCALE GENOMIC DNA]</scope>
    <source>
        <strain evidence="4 5">UAMH 10579</strain>
    </source>
</reference>
<dbReference type="CDD" id="cd12148">
    <property type="entry name" value="fungal_TF_MHR"/>
    <property type="match status" value="1"/>
</dbReference>
<dbReference type="Proteomes" id="UP000091956">
    <property type="component" value="Unassembled WGS sequence"/>
</dbReference>
<evidence type="ECO:0000313" key="4">
    <source>
        <dbReference type="EMBL" id="PQM43889.1"/>
    </source>
</evidence>
<dbReference type="EMBL" id="KV460227">
    <property type="protein sequence ID" value="PQM43889.1"/>
    <property type="molecule type" value="Genomic_DNA"/>
</dbReference>
<organism evidence="4 5">
    <name type="scientific">Pseudogymnoascus verrucosus</name>
    <dbReference type="NCBI Taxonomy" id="342668"/>
    <lineage>
        <taxon>Eukaryota</taxon>
        <taxon>Fungi</taxon>
        <taxon>Dikarya</taxon>
        <taxon>Ascomycota</taxon>
        <taxon>Pezizomycotina</taxon>
        <taxon>Leotiomycetes</taxon>
        <taxon>Thelebolales</taxon>
        <taxon>Thelebolaceae</taxon>
        <taxon>Pseudogymnoascus</taxon>
    </lineage>
</organism>
<dbReference type="Gene3D" id="4.10.240.10">
    <property type="entry name" value="Zn(2)-C6 fungal-type DNA-binding domain"/>
    <property type="match status" value="1"/>
</dbReference>
<dbReference type="Pfam" id="PF00172">
    <property type="entry name" value="Zn_clus"/>
    <property type="match status" value="1"/>
</dbReference>
<dbReference type="PANTHER" id="PTHR47425">
    <property type="entry name" value="FARB-RELATED"/>
    <property type="match status" value="1"/>
</dbReference>
<dbReference type="AlphaFoldDB" id="A0A2P6FGX0"/>
<dbReference type="PROSITE" id="PS50048">
    <property type="entry name" value="ZN2_CY6_FUNGAL_2"/>
    <property type="match status" value="1"/>
</dbReference>
<sequence length="807" mass="90865">MQSTSDSNWPLRKRARIACHLCHDRKVRCDTALVGIPCTNCRLDHHICTVRTSSGRRPKKRIQALGFTFPPPPSAALTTSAPIGVETLTELHPWEAYIEGDDNMFLPTSPKNNLFSNSLYGEYGCSPQTEEQRSPFRPSTIPLNIGDFSPFSQELTFNASVTFSYYPFLEVKELVKLAPNDVRYLESKGCLHVPSGRHLDQFIRHYFLHVHPCTPLLDEGQFWDMYSNTQDDNKGTHRISLLLFQAMLFATATFVPLNTIRACGFHNYYTAREILHERARLLYNFRTEIRSAPIAQASLLLSLRSTPHDQKINTSWLSTAIENARADNAHLYNRLPGLSSHQISTKKRLWWCCVLRDRVIALGVRRPLQITPAHFDNSQDMVAEQDFSGEMEQSLVYDAETKLLLANIFIVQCHFAIAVTSTIMTLYPPNGVIIPASPTSAQISELRIKMEESRKDLEKWMETFKGRLTLGSGKSAALHNSVTLFADLTSIYYYTAQIARCQHSMYLLTECQPLATEVTQELKTTQAELERAIINVTGKVTNLVTLCLVGYLPISLVAYTALPLALLSLDVRLSSTESEKANRQQRLSVYQETMKQCGHRFDFVGIVSGIITKLLQQVDFEESSAFHSINTASSNASLPVLRTPSAFPKSWTEFVNTQPNLYFRLSASLDYALSTGKYPSEGELPGWIVNPSRPRKPTQSMEFPSLSNCVSTVVPGDSFMRERPCNLSQQFRQDNSMFISSDTSRRGYNDETDTFDRATIELWDSTETGFPSNELSGISQHIREDDSESPFSSNIVSELFDLPAIGG</sequence>